<proteinExistence type="predicted"/>
<comment type="caution">
    <text evidence="1">The sequence shown here is derived from an EMBL/GenBank/DDBJ whole genome shotgun (WGS) entry which is preliminary data.</text>
</comment>
<protein>
    <submittedName>
        <fullName evidence="1">Uncharacterized protein</fullName>
    </submittedName>
</protein>
<gene>
    <name evidence="1" type="ORF">LWI28_028185</name>
</gene>
<keyword evidence="2" id="KW-1185">Reference proteome</keyword>
<name>A0AAD5NKW7_ACENE</name>
<reference evidence="1" key="1">
    <citation type="journal article" date="2022" name="Plant J.">
        <title>Strategies of tolerance reflected in two North American maple genomes.</title>
        <authorList>
            <person name="McEvoy S.L."/>
            <person name="Sezen U.U."/>
            <person name="Trouern-Trend A."/>
            <person name="McMahon S.M."/>
            <person name="Schaberg P.G."/>
            <person name="Yang J."/>
            <person name="Wegrzyn J.L."/>
            <person name="Swenson N.G."/>
        </authorList>
    </citation>
    <scope>NUCLEOTIDE SEQUENCE</scope>
    <source>
        <strain evidence="1">91603</strain>
    </source>
</reference>
<accession>A0AAD5NKW7</accession>
<reference evidence="1" key="2">
    <citation type="submission" date="2023-02" db="EMBL/GenBank/DDBJ databases">
        <authorList>
            <person name="Swenson N.G."/>
            <person name="Wegrzyn J.L."/>
            <person name="Mcevoy S.L."/>
        </authorList>
    </citation>
    <scope>NUCLEOTIDE SEQUENCE</scope>
    <source>
        <strain evidence="1">91603</strain>
        <tissue evidence="1">Leaf</tissue>
    </source>
</reference>
<dbReference type="AlphaFoldDB" id="A0AAD5NKW7"/>
<dbReference type="Proteomes" id="UP001064489">
    <property type="component" value="Chromosome 2"/>
</dbReference>
<evidence type="ECO:0000313" key="1">
    <source>
        <dbReference type="EMBL" id="KAI9162522.1"/>
    </source>
</evidence>
<dbReference type="EMBL" id="JAJSOW010000106">
    <property type="protein sequence ID" value="KAI9162522.1"/>
    <property type="molecule type" value="Genomic_DNA"/>
</dbReference>
<sequence>MNKESCKNENALRIAKVKESDYLVEHEKDESTIKILTKEQGVKGETLGLYIIKGDSSHPIAKSKIVTDRCWYRCTCKCLGSGTTKVNTLMLIPVEDRCRGTYLDSGTTRVKALLLSVVEDRCRGSLPRRRYSNRTRSGLEH</sequence>
<evidence type="ECO:0000313" key="2">
    <source>
        <dbReference type="Proteomes" id="UP001064489"/>
    </source>
</evidence>
<organism evidence="1 2">
    <name type="scientific">Acer negundo</name>
    <name type="common">Box elder</name>
    <dbReference type="NCBI Taxonomy" id="4023"/>
    <lineage>
        <taxon>Eukaryota</taxon>
        <taxon>Viridiplantae</taxon>
        <taxon>Streptophyta</taxon>
        <taxon>Embryophyta</taxon>
        <taxon>Tracheophyta</taxon>
        <taxon>Spermatophyta</taxon>
        <taxon>Magnoliopsida</taxon>
        <taxon>eudicotyledons</taxon>
        <taxon>Gunneridae</taxon>
        <taxon>Pentapetalae</taxon>
        <taxon>rosids</taxon>
        <taxon>malvids</taxon>
        <taxon>Sapindales</taxon>
        <taxon>Sapindaceae</taxon>
        <taxon>Hippocastanoideae</taxon>
        <taxon>Acereae</taxon>
        <taxon>Acer</taxon>
    </lineage>
</organism>